<dbReference type="WBParaSite" id="EN70_12099">
    <property type="protein sequence ID" value="EN70_12099"/>
    <property type="gene ID" value="EN70_12099"/>
</dbReference>
<dbReference type="Proteomes" id="UP000095285">
    <property type="component" value="Unassembled WGS sequence"/>
</dbReference>
<evidence type="ECO:0000313" key="2">
    <source>
        <dbReference type="Proteomes" id="UP000095285"/>
    </source>
</evidence>
<feature type="compositionally biased region" description="Basic residues" evidence="1">
    <location>
        <begin position="8"/>
        <end position="18"/>
    </location>
</feature>
<sequence>MTDFSKQKREKKKKKKKNGFQQIRHDIKIRVGSAITDGIADFSRDIVPIAMIRTVSHYQSKMVAPLLMEGWDPSVHVLEWRRLKDEMAKEWNKNGKRWMEQVEEELTSQEGTGN</sequence>
<reference evidence="2" key="1">
    <citation type="submission" date="2012-04" db="EMBL/GenBank/DDBJ databases">
        <title>The Genome Sequence of Loa loa.</title>
        <authorList>
            <consortium name="The Broad Institute Genome Sequencing Platform"/>
            <consortium name="Broad Institute Genome Sequencing Center for Infectious Disease"/>
            <person name="Nutman T.B."/>
            <person name="Fink D.L."/>
            <person name="Russ C."/>
            <person name="Young S."/>
            <person name="Zeng Q."/>
            <person name="Gargeya S."/>
            <person name="Alvarado L."/>
            <person name="Berlin A."/>
            <person name="Chapman S.B."/>
            <person name="Chen Z."/>
            <person name="Freedman E."/>
            <person name="Gellesch M."/>
            <person name="Goldberg J."/>
            <person name="Griggs A."/>
            <person name="Gujja S."/>
            <person name="Heilman E.R."/>
            <person name="Heiman D."/>
            <person name="Howarth C."/>
            <person name="Mehta T."/>
            <person name="Neiman D."/>
            <person name="Pearson M."/>
            <person name="Roberts A."/>
            <person name="Saif S."/>
            <person name="Shea T."/>
            <person name="Shenoy N."/>
            <person name="Sisk P."/>
            <person name="Stolte C."/>
            <person name="Sykes S."/>
            <person name="White J."/>
            <person name="Yandava C."/>
            <person name="Haas B."/>
            <person name="Henn M.R."/>
            <person name="Nusbaum C."/>
            <person name="Birren B."/>
        </authorList>
    </citation>
    <scope>NUCLEOTIDE SEQUENCE [LARGE SCALE GENOMIC DNA]</scope>
</reference>
<organism evidence="2 3">
    <name type="scientific">Loa loa</name>
    <name type="common">Eye worm</name>
    <name type="synonym">Filaria loa</name>
    <dbReference type="NCBI Taxonomy" id="7209"/>
    <lineage>
        <taxon>Eukaryota</taxon>
        <taxon>Metazoa</taxon>
        <taxon>Ecdysozoa</taxon>
        <taxon>Nematoda</taxon>
        <taxon>Chromadorea</taxon>
        <taxon>Rhabditida</taxon>
        <taxon>Spirurina</taxon>
        <taxon>Spiruromorpha</taxon>
        <taxon>Filarioidea</taxon>
        <taxon>Onchocercidae</taxon>
        <taxon>Loa</taxon>
    </lineage>
</organism>
<reference evidence="3" key="2">
    <citation type="submission" date="2016-11" db="UniProtKB">
        <authorList>
            <consortium name="WormBaseParasite"/>
        </authorList>
    </citation>
    <scope>IDENTIFICATION</scope>
</reference>
<name>A0A1I7VBW6_LOALO</name>
<accession>A0A1I7VBW6</accession>
<feature type="region of interest" description="Disordered" evidence="1">
    <location>
        <begin position="1"/>
        <end position="21"/>
    </location>
</feature>
<evidence type="ECO:0000256" key="1">
    <source>
        <dbReference type="SAM" id="MobiDB-lite"/>
    </source>
</evidence>
<keyword evidence="2" id="KW-1185">Reference proteome</keyword>
<evidence type="ECO:0000313" key="3">
    <source>
        <dbReference type="WBParaSite" id="EN70_12099"/>
    </source>
</evidence>
<dbReference type="AlphaFoldDB" id="A0A1I7VBW6"/>
<protein>
    <submittedName>
        <fullName evidence="3">Tafazzin family protein</fullName>
    </submittedName>
</protein>
<proteinExistence type="predicted"/>